<dbReference type="AlphaFoldDB" id="A0A9Y4NIZ8"/>
<accession>A0A9Y4NIZ8</accession>
<dbReference type="RefSeq" id="XP_008298143.1">
    <property type="nucleotide sequence ID" value="XM_008299921.1"/>
</dbReference>
<dbReference type="InterPro" id="IPR017943">
    <property type="entry name" value="Bactericidal_perm-incr_a/b_dom"/>
</dbReference>
<dbReference type="Proteomes" id="UP000694891">
    <property type="component" value="Unplaced"/>
</dbReference>
<organism evidence="1 2">
    <name type="scientific">Stegastes partitus</name>
    <name type="common">bicolor damselfish</name>
    <dbReference type="NCBI Taxonomy" id="144197"/>
    <lineage>
        <taxon>Eukaryota</taxon>
        <taxon>Metazoa</taxon>
        <taxon>Chordata</taxon>
        <taxon>Craniata</taxon>
        <taxon>Vertebrata</taxon>
        <taxon>Euteleostomi</taxon>
        <taxon>Actinopterygii</taxon>
        <taxon>Neopterygii</taxon>
        <taxon>Teleostei</taxon>
        <taxon>Neoteleostei</taxon>
        <taxon>Acanthomorphata</taxon>
        <taxon>Ovalentaria</taxon>
        <taxon>Pomacentridae</taxon>
        <taxon>Stegastes</taxon>
    </lineage>
</organism>
<keyword evidence="1" id="KW-1185">Reference proteome</keyword>
<sequence length="102" mass="11211">MVTIQGSAQGNRLNLPYSNVQCRIVTSNQLKQILVRPMQDLLNDRLSDFLEGWFYGGVPVPLPEGVIFTQGIVEYHNGFVVVGGNLNLTPAGRQALGDRNGR</sequence>
<dbReference type="GO" id="GO:0008289">
    <property type="term" value="F:lipid binding"/>
    <property type="evidence" value="ECO:0007669"/>
    <property type="project" value="InterPro"/>
</dbReference>
<proteinExistence type="predicted"/>
<dbReference type="Gene3D" id="3.15.20.10">
    <property type="entry name" value="Bactericidal permeability-increasing protein, domain 2"/>
    <property type="match status" value="1"/>
</dbReference>
<dbReference type="SUPFAM" id="SSF55394">
    <property type="entry name" value="Bactericidal permeability-increasing protein, BPI"/>
    <property type="match status" value="1"/>
</dbReference>
<evidence type="ECO:0000313" key="1">
    <source>
        <dbReference type="Proteomes" id="UP000694891"/>
    </source>
</evidence>
<dbReference type="GeneID" id="103370769"/>
<reference evidence="2" key="1">
    <citation type="submission" date="2025-08" db="UniProtKB">
        <authorList>
            <consortium name="RefSeq"/>
        </authorList>
    </citation>
    <scope>IDENTIFICATION</scope>
</reference>
<protein>
    <submittedName>
        <fullName evidence="2">Phospholipid transfer protein-like</fullName>
    </submittedName>
</protein>
<name>A0A9Y4NIZ8_9TELE</name>
<evidence type="ECO:0000313" key="2">
    <source>
        <dbReference type="RefSeq" id="XP_008298143.1"/>
    </source>
</evidence>
<gene>
    <name evidence="2" type="primary">LOC103370769</name>
</gene>